<organism evidence="2 3">
    <name type="scientific">Engelhardtia mirabilis</name>
    <dbReference type="NCBI Taxonomy" id="2528011"/>
    <lineage>
        <taxon>Bacteria</taxon>
        <taxon>Pseudomonadati</taxon>
        <taxon>Planctomycetota</taxon>
        <taxon>Planctomycetia</taxon>
        <taxon>Planctomycetia incertae sedis</taxon>
        <taxon>Engelhardtia</taxon>
    </lineage>
</organism>
<gene>
    <name evidence="2" type="ORF">Pla133_27830</name>
</gene>
<reference evidence="2 3" key="1">
    <citation type="submission" date="2019-02" db="EMBL/GenBank/DDBJ databases">
        <title>Deep-cultivation of Planctomycetes and their phenomic and genomic characterization uncovers novel biology.</title>
        <authorList>
            <person name="Wiegand S."/>
            <person name="Jogler M."/>
            <person name="Boedeker C."/>
            <person name="Pinto D."/>
            <person name="Vollmers J."/>
            <person name="Rivas-Marin E."/>
            <person name="Kohn T."/>
            <person name="Peeters S.H."/>
            <person name="Heuer A."/>
            <person name="Rast P."/>
            <person name="Oberbeckmann S."/>
            <person name="Bunk B."/>
            <person name="Jeske O."/>
            <person name="Meyerdierks A."/>
            <person name="Storesund J.E."/>
            <person name="Kallscheuer N."/>
            <person name="Luecker S."/>
            <person name="Lage O.M."/>
            <person name="Pohl T."/>
            <person name="Merkel B.J."/>
            <person name="Hornburger P."/>
            <person name="Mueller R.-W."/>
            <person name="Bruemmer F."/>
            <person name="Labrenz M."/>
            <person name="Spormann A.M."/>
            <person name="Op den Camp H."/>
            <person name="Overmann J."/>
            <person name="Amann R."/>
            <person name="Jetten M.S.M."/>
            <person name="Mascher T."/>
            <person name="Medema M.H."/>
            <person name="Devos D.P."/>
            <person name="Kaster A.-K."/>
            <person name="Ovreas L."/>
            <person name="Rohde M."/>
            <person name="Galperin M.Y."/>
            <person name="Jogler C."/>
        </authorList>
    </citation>
    <scope>NUCLEOTIDE SEQUENCE [LARGE SCALE GENOMIC DNA]</scope>
    <source>
        <strain evidence="2 3">Pla133</strain>
    </source>
</reference>
<keyword evidence="1" id="KW-0812">Transmembrane</keyword>
<keyword evidence="1" id="KW-1133">Transmembrane helix</keyword>
<dbReference type="EMBL" id="CP036287">
    <property type="protein sequence ID" value="QDU67695.1"/>
    <property type="molecule type" value="Genomic_DNA"/>
</dbReference>
<dbReference type="KEGG" id="pbap:Pla133_27830"/>
<dbReference type="Proteomes" id="UP000316921">
    <property type="component" value="Chromosome"/>
</dbReference>
<name>A0A518BL46_9BACT</name>
<keyword evidence="3" id="KW-1185">Reference proteome</keyword>
<accession>A0A518BL46</accession>
<dbReference type="AlphaFoldDB" id="A0A518BL46"/>
<feature type="transmembrane region" description="Helical" evidence="1">
    <location>
        <begin position="12"/>
        <end position="35"/>
    </location>
</feature>
<evidence type="ECO:0000256" key="1">
    <source>
        <dbReference type="SAM" id="Phobius"/>
    </source>
</evidence>
<protein>
    <submittedName>
        <fullName evidence="2">Uncharacterized protein</fullName>
    </submittedName>
</protein>
<sequence length="39" mass="4014">MTNRERAQIEGSVYTLALPAFASFAAGYAAGLLLIGGVL</sequence>
<evidence type="ECO:0000313" key="2">
    <source>
        <dbReference type="EMBL" id="QDU67695.1"/>
    </source>
</evidence>
<evidence type="ECO:0000313" key="3">
    <source>
        <dbReference type="Proteomes" id="UP000316921"/>
    </source>
</evidence>
<proteinExistence type="predicted"/>
<keyword evidence="1" id="KW-0472">Membrane</keyword>